<protein>
    <submittedName>
        <fullName evidence="1">Uncharacterized protein</fullName>
    </submittedName>
</protein>
<reference evidence="1 2" key="1">
    <citation type="journal article" date="2019" name="Genome Biol. Evol.">
        <title>Insights into the evolution of the New World diploid cottons (Gossypium, subgenus Houzingenia) based on genome sequencing.</title>
        <authorList>
            <person name="Grover C.E."/>
            <person name="Arick M.A. 2nd"/>
            <person name="Thrash A."/>
            <person name="Conover J.L."/>
            <person name="Sanders W.S."/>
            <person name="Peterson D.G."/>
            <person name="Frelichowski J.E."/>
            <person name="Scheffler J.A."/>
            <person name="Scheffler B.E."/>
            <person name="Wendel J.F."/>
        </authorList>
    </citation>
    <scope>NUCLEOTIDE SEQUENCE [LARGE SCALE GENOMIC DNA]</scope>
    <source>
        <strain evidence="1">1</strain>
        <tissue evidence="1">Leaf</tissue>
    </source>
</reference>
<sequence>MASSMIRFDDKHISAAQAIMVDDRVLEGFIHNLSKSLDIEIRVYLQDARFLHASRILGGYKLDPTLINAL</sequence>
<comment type="caution">
    <text evidence="1">The sequence shown here is derived from an EMBL/GenBank/DDBJ whole genome shotgun (WGS) entry which is preliminary data.</text>
</comment>
<evidence type="ECO:0000313" key="2">
    <source>
        <dbReference type="Proteomes" id="UP000593576"/>
    </source>
</evidence>
<dbReference type="EMBL" id="JABFAF010000012">
    <property type="protein sequence ID" value="MBA0871969.1"/>
    <property type="molecule type" value="Genomic_DNA"/>
</dbReference>
<gene>
    <name evidence="1" type="ORF">Goshw_003543</name>
</gene>
<keyword evidence="2" id="KW-1185">Reference proteome</keyword>
<proteinExistence type="predicted"/>
<dbReference type="OrthoDB" id="970874at2759"/>
<name>A0A7J9MNL1_GOSSC</name>
<dbReference type="AlphaFoldDB" id="A0A7J9MNL1"/>
<evidence type="ECO:0000313" key="1">
    <source>
        <dbReference type="EMBL" id="MBA0871969.1"/>
    </source>
</evidence>
<accession>A0A7J9MNL1</accession>
<organism evidence="1 2">
    <name type="scientific">Gossypium schwendimanii</name>
    <name type="common">Cotton</name>
    <dbReference type="NCBI Taxonomy" id="34291"/>
    <lineage>
        <taxon>Eukaryota</taxon>
        <taxon>Viridiplantae</taxon>
        <taxon>Streptophyta</taxon>
        <taxon>Embryophyta</taxon>
        <taxon>Tracheophyta</taxon>
        <taxon>Spermatophyta</taxon>
        <taxon>Magnoliopsida</taxon>
        <taxon>eudicotyledons</taxon>
        <taxon>Gunneridae</taxon>
        <taxon>Pentapetalae</taxon>
        <taxon>rosids</taxon>
        <taxon>malvids</taxon>
        <taxon>Malvales</taxon>
        <taxon>Malvaceae</taxon>
        <taxon>Malvoideae</taxon>
        <taxon>Gossypium</taxon>
    </lineage>
</organism>
<dbReference type="Proteomes" id="UP000593576">
    <property type="component" value="Unassembled WGS sequence"/>
</dbReference>